<dbReference type="AlphaFoldDB" id="A0A2K3KWS1"/>
<protein>
    <submittedName>
        <fullName evidence="1">ATP-dependent DNA helicase PIF1</fullName>
    </submittedName>
</protein>
<keyword evidence="1" id="KW-0378">Hydrolase</keyword>
<comment type="caution">
    <text evidence="1">The sequence shown here is derived from an EMBL/GenBank/DDBJ whole genome shotgun (WGS) entry which is preliminary data.</text>
</comment>
<name>A0A2K3KWS1_TRIPR</name>
<dbReference type="PANTHER" id="PTHR45786">
    <property type="entry name" value="DNA BINDING PROTEIN-LIKE"/>
    <property type="match status" value="1"/>
</dbReference>
<dbReference type="EMBL" id="ASHM01115642">
    <property type="protein sequence ID" value="PNX70728.1"/>
    <property type="molecule type" value="Genomic_DNA"/>
</dbReference>
<organism evidence="1 2">
    <name type="scientific">Trifolium pratense</name>
    <name type="common">Red clover</name>
    <dbReference type="NCBI Taxonomy" id="57577"/>
    <lineage>
        <taxon>Eukaryota</taxon>
        <taxon>Viridiplantae</taxon>
        <taxon>Streptophyta</taxon>
        <taxon>Embryophyta</taxon>
        <taxon>Tracheophyta</taxon>
        <taxon>Spermatophyta</taxon>
        <taxon>Magnoliopsida</taxon>
        <taxon>eudicotyledons</taxon>
        <taxon>Gunneridae</taxon>
        <taxon>Pentapetalae</taxon>
        <taxon>rosids</taxon>
        <taxon>fabids</taxon>
        <taxon>Fabales</taxon>
        <taxon>Fabaceae</taxon>
        <taxon>Papilionoideae</taxon>
        <taxon>50 kb inversion clade</taxon>
        <taxon>NPAAA clade</taxon>
        <taxon>Hologalegina</taxon>
        <taxon>IRL clade</taxon>
        <taxon>Trifolieae</taxon>
        <taxon>Trifolium</taxon>
    </lineage>
</organism>
<feature type="non-terminal residue" evidence="1">
    <location>
        <position position="1"/>
    </location>
</feature>
<dbReference type="GO" id="GO:0004386">
    <property type="term" value="F:helicase activity"/>
    <property type="evidence" value="ECO:0007669"/>
    <property type="project" value="UniProtKB-KW"/>
</dbReference>
<accession>A0A2K3KWS1</accession>
<reference evidence="1 2" key="1">
    <citation type="journal article" date="2014" name="Am. J. Bot.">
        <title>Genome assembly and annotation for red clover (Trifolium pratense; Fabaceae).</title>
        <authorList>
            <person name="Istvanek J."/>
            <person name="Jaros M."/>
            <person name="Krenek A."/>
            <person name="Repkova J."/>
        </authorList>
    </citation>
    <scope>NUCLEOTIDE SEQUENCE [LARGE SCALE GENOMIC DNA]</scope>
    <source>
        <strain evidence="2">cv. Tatra</strain>
        <tissue evidence="1">Young leaves</tissue>
    </source>
</reference>
<keyword evidence="1" id="KW-0547">Nucleotide-binding</keyword>
<reference evidence="1 2" key="2">
    <citation type="journal article" date="2017" name="Front. Plant Sci.">
        <title>Gene Classification and Mining of Molecular Markers Useful in Red Clover (Trifolium pratense) Breeding.</title>
        <authorList>
            <person name="Istvanek J."/>
            <person name="Dluhosova J."/>
            <person name="Dluhos P."/>
            <person name="Patkova L."/>
            <person name="Nedelnik J."/>
            <person name="Repkova J."/>
        </authorList>
    </citation>
    <scope>NUCLEOTIDE SEQUENCE [LARGE SCALE GENOMIC DNA]</scope>
    <source>
        <strain evidence="2">cv. Tatra</strain>
        <tissue evidence="1">Young leaves</tissue>
    </source>
</reference>
<dbReference type="Proteomes" id="UP000236291">
    <property type="component" value="Unassembled WGS sequence"/>
</dbReference>
<gene>
    <name evidence="1" type="ORF">L195_g057684</name>
</gene>
<dbReference type="PANTHER" id="PTHR45786:SF74">
    <property type="entry name" value="ATP-DEPENDENT DNA HELICASE"/>
    <property type="match status" value="1"/>
</dbReference>
<dbReference type="ExpressionAtlas" id="A0A2K3KWS1">
    <property type="expression patterns" value="baseline"/>
</dbReference>
<dbReference type="STRING" id="57577.A0A2K3KWS1"/>
<sequence>GPDIGFSICCGKGKVQLPLLKKPPDLLLALINGRDRRSKNFKDNYRAYNSMFAFTSLGGQINQNINNGGGPPQFILSGQNYHRIGSLLPEQGTTPKFAQLYIYDTQNEVMNRAACFRSENKKKEPIDISLVKDLKEMIDYCNPLAKFKNA</sequence>
<keyword evidence="1" id="KW-0347">Helicase</keyword>
<evidence type="ECO:0000313" key="1">
    <source>
        <dbReference type="EMBL" id="PNX70728.1"/>
    </source>
</evidence>
<keyword evidence="1" id="KW-0067">ATP-binding</keyword>
<evidence type="ECO:0000313" key="2">
    <source>
        <dbReference type="Proteomes" id="UP000236291"/>
    </source>
</evidence>
<proteinExistence type="predicted"/>